<dbReference type="PROSITE" id="PS51675">
    <property type="entry name" value="SAM_MT_TRM10"/>
    <property type="match status" value="1"/>
</dbReference>
<evidence type="ECO:0000256" key="3">
    <source>
        <dbReference type="ARBA" id="ARBA00022603"/>
    </source>
</evidence>
<dbReference type="InterPro" id="IPR007356">
    <property type="entry name" value="tRNA_m1G_MeTrfase_euk"/>
</dbReference>
<dbReference type="PANTHER" id="PTHR13563">
    <property type="entry name" value="TRNA (GUANINE-9-) METHYLTRANSFERASE"/>
    <property type="match status" value="1"/>
</dbReference>
<dbReference type="GO" id="GO:0052905">
    <property type="term" value="F:tRNA (guanosine(9)-N1)-methyltransferase activity"/>
    <property type="evidence" value="ECO:0007669"/>
    <property type="project" value="UniProtKB-EC"/>
</dbReference>
<evidence type="ECO:0000256" key="5">
    <source>
        <dbReference type="ARBA" id="ARBA00022691"/>
    </source>
</evidence>
<evidence type="ECO:0000256" key="7">
    <source>
        <dbReference type="ARBA" id="ARBA00032166"/>
    </source>
</evidence>
<dbReference type="GeneID" id="37019929"/>
<dbReference type="GO" id="GO:0000049">
    <property type="term" value="F:tRNA binding"/>
    <property type="evidence" value="ECO:0007669"/>
    <property type="project" value="TreeGrafter"/>
</dbReference>
<organism evidence="11 12">
    <name type="scientific">Meira miltonrushii</name>
    <dbReference type="NCBI Taxonomy" id="1280837"/>
    <lineage>
        <taxon>Eukaryota</taxon>
        <taxon>Fungi</taxon>
        <taxon>Dikarya</taxon>
        <taxon>Basidiomycota</taxon>
        <taxon>Ustilaginomycotina</taxon>
        <taxon>Exobasidiomycetes</taxon>
        <taxon>Exobasidiales</taxon>
        <taxon>Brachybasidiaceae</taxon>
        <taxon>Meira</taxon>
    </lineage>
</organism>
<dbReference type="GO" id="GO:0002939">
    <property type="term" value="P:tRNA N1-guanine methylation"/>
    <property type="evidence" value="ECO:0007669"/>
    <property type="project" value="TreeGrafter"/>
</dbReference>
<evidence type="ECO:0000256" key="6">
    <source>
        <dbReference type="ARBA" id="ARBA00031792"/>
    </source>
</evidence>
<evidence type="ECO:0000256" key="8">
    <source>
        <dbReference type="ARBA" id="ARBA00048434"/>
    </source>
</evidence>
<protein>
    <recommendedName>
        <fullName evidence="2">tRNA (guanine(9)-N1)-methyltransferase</fullName>
        <ecNumber evidence="1">2.1.1.221</ecNumber>
    </recommendedName>
    <alternativeName>
        <fullName evidence="7">tRNA methyltransferase 10</fullName>
    </alternativeName>
    <alternativeName>
        <fullName evidence="6">tRNA(m1G9)-methyltransferase</fullName>
    </alternativeName>
</protein>
<dbReference type="InterPro" id="IPR038459">
    <property type="entry name" value="MT_TRM10-typ_sf"/>
</dbReference>
<dbReference type="STRING" id="1280837.A0A316VIM1"/>
<keyword evidence="3" id="KW-0489">Methyltransferase</keyword>
<sequence length="213" mass="23827">MALRPFQSLILCGQGTLAPTELLSTDVGADHLEQNGRGPELTLFDSKVGQRMQERMLGSWERWQDVELRNEGGLEGLYKEDSTGTSQTQPVCSLDKVVYLTADTETTLDTIKEGEMYVIGGLVDRNRYKNICAEKARRLGLRTARLPIGADRLKSSTVMTVNQVVNILLAFNQTGSWEEALDEHLPKRKMKESEQKGEMDSKSVSEEDDQSDN</sequence>
<keyword evidence="5" id="KW-0949">S-adenosyl-L-methionine</keyword>
<keyword evidence="4" id="KW-0808">Transferase</keyword>
<evidence type="ECO:0000256" key="4">
    <source>
        <dbReference type="ARBA" id="ARBA00022679"/>
    </source>
</evidence>
<reference evidence="11 12" key="1">
    <citation type="journal article" date="2018" name="Mol. Biol. Evol.">
        <title>Broad Genomic Sampling Reveals a Smut Pathogenic Ancestry of the Fungal Clade Ustilaginomycotina.</title>
        <authorList>
            <person name="Kijpornyongpan T."/>
            <person name="Mondo S.J."/>
            <person name="Barry K."/>
            <person name="Sandor L."/>
            <person name="Lee J."/>
            <person name="Lipzen A."/>
            <person name="Pangilinan J."/>
            <person name="LaButti K."/>
            <person name="Hainaut M."/>
            <person name="Henrissat B."/>
            <person name="Grigoriev I.V."/>
            <person name="Spatafora J.W."/>
            <person name="Aime M.C."/>
        </authorList>
    </citation>
    <scope>NUCLEOTIDE SEQUENCE [LARGE SCALE GENOMIC DNA]</scope>
    <source>
        <strain evidence="11 12">MCA 3882</strain>
    </source>
</reference>
<dbReference type="GO" id="GO:0005634">
    <property type="term" value="C:nucleus"/>
    <property type="evidence" value="ECO:0007669"/>
    <property type="project" value="TreeGrafter"/>
</dbReference>
<keyword evidence="12" id="KW-1185">Reference proteome</keyword>
<evidence type="ECO:0000313" key="12">
    <source>
        <dbReference type="Proteomes" id="UP000245771"/>
    </source>
</evidence>
<dbReference type="InParanoid" id="A0A316VIM1"/>
<dbReference type="AlphaFoldDB" id="A0A316VIM1"/>
<feature type="compositionally biased region" description="Basic and acidic residues" evidence="9">
    <location>
        <begin position="191"/>
        <end position="205"/>
    </location>
</feature>
<dbReference type="CDD" id="cd18089">
    <property type="entry name" value="SPOUT_Trm10-like"/>
    <property type="match status" value="1"/>
</dbReference>
<proteinExistence type="predicted"/>
<feature type="region of interest" description="Disordered" evidence="9">
    <location>
        <begin position="180"/>
        <end position="213"/>
    </location>
</feature>
<dbReference type="RefSeq" id="XP_025357406.1">
    <property type="nucleotide sequence ID" value="XM_025498148.1"/>
</dbReference>
<evidence type="ECO:0000259" key="10">
    <source>
        <dbReference type="PROSITE" id="PS51675"/>
    </source>
</evidence>
<dbReference type="EC" id="2.1.1.221" evidence="1"/>
<dbReference type="EMBL" id="KZ819602">
    <property type="protein sequence ID" value="PWN37104.1"/>
    <property type="molecule type" value="Genomic_DNA"/>
</dbReference>
<dbReference type="InterPro" id="IPR028564">
    <property type="entry name" value="MT_TRM10-typ"/>
</dbReference>
<dbReference type="PANTHER" id="PTHR13563:SF13">
    <property type="entry name" value="TRNA METHYLTRANSFERASE 10 HOMOLOG A"/>
    <property type="match status" value="1"/>
</dbReference>
<gene>
    <name evidence="11" type="ORF">FA14DRAFT_159301</name>
</gene>
<dbReference type="Proteomes" id="UP000245771">
    <property type="component" value="Unassembled WGS sequence"/>
</dbReference>
<evidence type="ECO:0000256" key="2">
    <source>
        <dbReference type="ARBA" id="ARBA00020451"/>
    </source>
</evidence>
<evidence type="ECO:0000313" key="11">
    <source>
        <dbReference type="EMBL" id="PWN37104.1"/>
    </source>
</evidence>
<name>A0A316VIM1_9BASI</name>
<evidence type="ECO:0000256" key="9">
    <source>
        <dbReference type="SAM" id="MobiDB-lite"/>
    </source>
</evidence>
<accession>A0A316VIM1</accession>
<comment type="catalytic activity">
    <reaction evidence="8">
        <text>guanosine(9) in tRNA + S-adenosyl-L-methionine = N(1)-methylguanosine(9) in tRNA + S-adenosyl-L-homocysteine + H(+)</text>
        <dbReference type="Rhea" id="RHEA:43156"/>
        <dbReference type="Rhea" id="RHEA-COMP:10367"/>
        <dbReference type="Rhea" id="RHEA-COMP:10368"/>
        <dbReference type="ChEBI" id="CHEBI:15378"/>
        <dbReference type="ChEBI" id="CHEBI:57856"/>
        <dbReference type="ChEBI" id="CHEBI:59789"/>
        <dbReference type="ChEBI" id="CHEBI:73542"/>
        <dbReference type="ChEBI" id="CHEBI:74269"/>
        <dbReference type="EC" id="2.1.1.221"/>
    </reaction>
</comment>
<feature type="domain" description="SAM-dependent MTase TRM10-type" evidence="10">
    <location>
        <begin position="1"/>
        <end position="192"/>
    </location>
</feature>
<evidence type="ECO:0000256" key="1">
    <source>
        <dbReference type="ARBA" id="ARBA00012797"/>
    </source>
</evidence>
<dbReference type="OrthoDB" id="278300at2759"/>
<dbReference type="Gene3D" id="3.40.1280.30">
    <property type="match status" value="1"/>
</dbReference>